<sequence length="104" mass="11721">MKLTVLLERGPFMSGEIKINQAEAQKGIQEMSDSLQALQKQLGETMDGNKDIRMSDVYNEIKQEYENLLDQFITLFQDNIAATETAVQELVELDQALGDNIAIK</sequence>
<dbReference type="STRING" id="361279.SAMN05421663_102197"/>
<dbReference type="Proteomes" id="UP000198666">
    <property type="component" value="Unassembled WGS sequence"/>
</dbReference>
<dbReference type="AlphaFoldDB" id="A0A1G6KZ53"/>
<accession>A0A1G6KZ53</accession>
<evidence type="ECO:0000313" key="2">
    <source>
        <dbReference type="Proteomes" id="UP000198666"/>
    </source>
</evidence>
<reference evidence="2" key="1">
    <citation type="submission" date="2016-10" db="EMBL/GenBank/DDBJ databases">
        <authorList>
            <person name="Varghese N."/>
            <person name="Submissions S."/>
        </authorList>
    </citation>
    <scope>NUCLEOTIDE SEQUENCE [LARGE SCALE GENOMIC DNA]</scope>
    <source>
        <strain evidence="2">DSM 21620</strain>
    </source>
</reference>
<proteinExistence type="predicted"/>
<organism evidence="1 2">
    <name type="scientific">Terribacillus halophilus</name>
    <dbReference type="NCBI Taxonomy" id="361279"/>
    <lineage>
        <taxon>Bacteria</taxon>
        <taxon>Bacillati</taxon>
        <taxon>Bacillota</taxon>
        <taxon>Bacilli</taxon>
        <taxon>Bacillales</taxon>
        <taxon>Bacillaceae</taxon>
        <taxon>Terribacillus</taxon>
    </lineage>
</organism>
<dbReference type="EMBL" id="FMZB01000002">
    <property type="protein sequence ID" value="SDC36382.1"/>
    <property type="molecule type" value="Genomic_DNA"/>
</dbReference>
<evidence type="ECO:0008006" key="3">
    <source>
        <dbReference type="Google" id="ProtNLM"/>
    </source>
</evidence>
<dbReference type="InterPro" id="IPR046318">
    <property type="entry name" value="DUF5344"/>
</dbReference>
<evidence type="ECO:0000313" key="1">
    <source>
        <dbReference type="EMBL" id="SDC36382.1"/>
    </source>
</evidence>
<protein>
    <recommendedName>
        <fullName evidence="3">WXG100 family type VII secretion target</fullName>
    </recommendedName>
</protein>
<keyword evidence="2" id="KW-1185">Reference proteome</keyword>
<dbReference type="Pfam" id="PF17279">
    <property type="entry name" value="DUF5344"/>
    <property type="match status" value="1"/>
</dbReference>
<name>A0A1G6KZ53_9BACI</name>
<gene>
    <name evidence="1" type="ORF">SAMN05421663_102197</name>
</gene>